<accession>A0A9R1LA55</accession>
<dbReference type="Proteomes" id="UP000815260">
    <property type="component" value="Chromosome 6B"/>
</dbReference>
<reference evidence="4" key="1">
    <citation type="journal article" date="2017" name="Gigascience">
        <title>The first near-complete assembly of the hexaploid bread wheat genome, Triticum aestivum.</title>
        <authorList>
            <person name="Zimin A.V."/>
            <person name="Puiu D."/>
            <person name="Hall R."/>
            <person name="Kingan S."/>
            <person name="Clavijo B.J."/>
            <person name="Salzberg S.L."/>
        </authorList>
    </citation>
    <scope>NUCLEOTIDE SEQUENCE</scope>
    <source>
        <tissue evidence="4">Leaf</tissue>
    </source>
</reference>
<dbReference type="Gene3D" id="1.20.120.320">
    <property type="entry name" value="Group V grass pollen allergen"/>
    <property type="match status" value="2"/>
</dbReference>
<dbReference type="InterPro" id="IPR002914">
    <property type="entry name" value="Poa_pIX/Phl_pVI"/>
</dbReference>
<organism evidence="4">
    <name type="scientific">Triticum aestivum</name>
    <name type="common">Wheat</name>
    <dbReference type="NCBI Taxonomy" id="4565"/>
    <lineage>
        <taxon>Eukaryota</taxon>
        <taxon>Viridiplantae</taxon>
        <taxon>Streptophyta</taxon>
        <taxon>Embryophyta</taxon>
        <taxon>Tracheophyta</taxon>
        <taxon>Spermatophyta</taxon>
        <taxon>Magnoliopsida</taxon>
        <taxon>Liliopsida</taxon>
        <taxon>Poales</taxon>
        <taxon>Poaceae</taxon>
        <taxon>BOP clade</taxon>
        <taxon>Pooideae</taxon>
        <taxon>Triticodae</taxon>
        <taxon>Triticeae</taxon>
        <taxon>Triticinae</taxon>
        <taxon>Triticum</taxon>
    </lineage>
</organism>
<dbReference type="OrthoDB" id="692969at2759"/>
<protein>
    <recommendedName>
        <fullName evidence="3">Pollen allergen Poa p IX/Phl p VI domain-containing protein</fullName>
    </recommendedName>
</protein>
<evidence type="ECO:0000256" key="1">
    <source>
        <dbReference type="ARBA" id="ARBA00008818"/>
    </source>
</evidence>
<feature type="region of interest" description="Disordered" evidence="2">
    <location>
        <begin position="1"/>
        <end position="39"/>
    </location>
</feature>
<comment type="caution">
    <text evidence="4">The sequence shown here is derived from an EMBL/GenBank/DDBJ whole genome shotgun (WGS) entry which is preliminary data.</text>
</comment>
<evidence type="ECO:0000259" key="3">
    <source>
        <dbReference type="Pfam" id="PF01620"/>
    </source>
</evidence>
<dbReference type="InterPro" id="IPR035506">
    <property type="entry name" value="Pollen_allergen/Os"/>
</dbReference>
<sequence>TPAEGGTPDKAAAGYSDTTPAEQPAADGTKTAPGEGKATTVEQKFIEKMNQAYKKAVEAANVAEQEDKFSVFDATFNKEIKQCLAGMSAKFMAMIDRAFKIAYNSAAGAATAKEKFAMLFLTLTEALRFISATLDAHAIKPAMEEVVAGGVKAASGATQVIKKLDTVIKAASAAAKEAPKADRILVFQAALNKFMKEQMGPAYDQQMMSDLDAEVKKAAASSSASKTETKDTDVADALAKTITTIANATKDGAETAAAPVAEAGTKTAAAESGYKAADKSAAAPAAESDYKAAHKSAAEPAAAPAAEAATAPAADAASKPAAAESGYKAKAEAAPEPAAESATKSAAKPAADAAAEPAAEAATKPADGKAGYKDSADAATKPAAAGGYNL</sequence>
<comment type="similarity">
    <text evidence="1">Belongs to the Poa p IX/Phl p VI allergen family.</text>
</comment>
<dbReference type="PRINTS" id="PR00833">
    <property type="entry name" value="POAALLERGEN"/>
</dbReference>
<dbReference type="EMBL" id="CM022227">
    <property type="protein sequence ID" value="KAF7083064.1"/>
    <property type="molecule type" value="Genomic_DNA"/>
</dbReference>
<feature type="compositionally biased region" description="Low complexity" evidence="2">
    <location>
        <begin position="377"/>
        <end position="390"/>
    </location>
</feature>
<dbReference type="AlphaFoldDB" id="A0A9R1LA55"/>
<feature type="compositionally biased region" description="Basic and acidic residues" evidence="2">
    <location>
        <begin position="366"/>
        <end position="376"/>
    </location>
</feature>
<reference evidence="4" key="2">
    <citation type="submission" date="2020-03" db="EMBL/GenBank/DDBJ databases">
        <title>The second near-complete assembly of the hexaploid bread wheat (Triticum aestivum) genome.</title>
        <authorList>
            <person name="Zimin A.V."/>
            <person name="Puiu D."/>
            <person name="Shumante A."/>
            <person name="Alonge M."/>
            <person name="Salzberg S.L."/>
        </authorList>
    </citation>
    <scope>NUCLEOTIDE SEQUENCE</scope>
    <source>
        <tissue evidence="4">Leaf</tissue>
    </source>
</reference>
<dbReference type="SUPFAM" id="SSF81736">
    <property type="entry name" value="Group V grass pollen allergen"/>
    <property type="match status" value="2"/>
</dbReference>
<proteinExistence type="inferred from homology"/>
<feature type="region of interest" description="Disordered" evidence="2">
    <location>
        <begin position="327"/>
        <end position="390"/>
    </location>
</feature>
<evidence type="ECO:0000313" key="4">
    <source>
        <dbReference type="EMBL" id="KAF7083064.1"/>
    </source>
</evidence>
<feature type="non-terminal residue" evidence="4">
    <location>
        <position position="1"/>
    </location>
</feature>
<feature type="compositionally biased region" description="Low complexity" evidence="2">
    <location>
        <begin position="334"/>
        <end position="365"/>
    </location>
</feature>
<evidence type="ECO:0000256" key="2">
    <source>
        <dbReference type="SAM" id="MobiDB-lite"/>
    </source>
</evidence>
<gene>
    <name evidence="4" type="ORF">CFC21_086881</name>
</gene>
<dbReference type="Pfam" id="PF01620">
    <property type="entry name" value="Pollen_allerg_2"/>
    <property type="match status" value="1"/>
</dbReference>
<name>A0A9R1LA55_WHEAT</name>
<feature type="domain" description="Pollen allergen Poa p IX/Phl p VI" evidence="3">
    <location>
        <begin position="20"/>
        <end position="141"/>
    </location>
</feature>